<keyword evidence="3" id="KW-0597">Phosphoprotein</keyword>
<evidence type="ECO:0000256" key="4">
    <source>
        <dbReference type="ARBA" id="ARBA00022679"/>
    </source>
</evidence>
<keyword evidence="8" id="KW-0812">Transmembrane</keyword>
<dbReference type="GO" id="GO:0005524">
    <property type="term" value="F:ATP binding"/>
    <property type="evidence" value="ECO:0007669"/>
    <property type="project" value="UniProtKB-KW"/>
</dbReference>
<dbReference type="Gene3D" id="3.30.450.20">
    <property type="entry name" value="PAS domain"/>
    <property type="match status" value="1"/>
</dbReference>
<gene>
    <name evidence="10" type="ORF">G3O08_01420</name>
</gene>
<evidence type="ECO:0000259" key="9">
    <source>
        <dbReference type="SMART" id="SM00387"/>
    </source>
</evidence>
<dbReference type="EC" id="2.7.13.3" evidence="2"/>
<dbReference type="InterPro" id="IPR036890">
    <property type="entry name" value="HATPase_C_sf"/>
</dbReference>
<keyword evidence="8" id="KW-0472">Membrane</keyword>
<dbReference type="InterPro" id="IPR003594">
    <property type="entry name" value="HATPase_dom"/>
</dbReference>
<dbReference type="Proteomes" id="UP000486602">
    <property type="component" value="Unassembled WGS sequence"/>
</dbReference>
<feature type="domain" description="Histidine kinase/HSP90-like ATPase" evidence="9">
    <location>
        <begin position="253"/>
        <end position="348"/>
    </location>
</feature>
<protein>
    <recommendedName>
        <fullName evidence="2">histidine kinase</fullName>
        <ecNumber evidence="2">2.7.13.3</ecNumber>
    </recommendedName>
</protein>
<dbReference type="InterPro" id="IPR011990">
    <property type="entry name" value="TPR-like_helical_dom_sf"/>
</dbReference>
<keyword evidence="5" id="KW-0547">Nucleotide-binding</keyword>
<proteinExistence type="predicted"/>
<feature type="transmembrane region" description="Helical" evidence="8">
    <location>
        <begin position="115"/>
        <end position="135"/>
    </location>
</feature>
<dbReference type="PANTHER" id="PTHR41523">
    <property type="entry name" value="TWO-COMPONENT SYSTEM SENSOR PROTEIN"/>
    <property type="match status" value="1"/>
</dbReference>
<evidence type="ECO:0000256" key="1">
    <source>
        <dbReference type="ARBA" id="ARBA00000085"/>
    </source>
</evidence>
<keyword evidence="8" id="KW-1133">Transmembrane helix</keyword>
<evidence type="ECO:0000313" key="10">
    <source>
        <dbReference type="EMBL" id="NEN22161.1"/>
    </source>
</evidence>
<dbReference type="AlphaFoldDB" id="A0A7K3WMB9"/>
<dbReference type="SUPFAM" id="SSF48452">
    <property type="entry name" value="TPR-like"/>
    <property type="match status" value="1"/>
</dbReference>
<dbReference type="SMART" id="SM00387">
    <property type="entry name" value="HATPase_c"/>
    <property type="match status" value="1"/>
</dbReference>
<evidence type="ECO:0000256" key="2">
    <source>
        <dbReference type="ARBA" id="ARBA00012438"/>
    </source>
</evidence>
<keyword evidence="7" id="KW-0067">ATP-binding</keyword>
<comment type="caution">
    <text evidence="10">The sequence shown here is derived from an EMBL/GenBank/DDBJ whole genome shotgun (WGS) entry which is preliminary data.</text>
</comment>
<keyword evidence="6" id="KW-0418">Kinase</keyword>
<dbReference type="GO" id="GO:0004673">
    <property type="term" value="F:protein histidine kinase activity"/>
    <property type="evidence" value="ECO:0007669"/>
    <property type="project" value="UniProtKB-EC"/>
</dbReference>
<dbReference type="Gene3D" id="3.30.565.10">
    <property type="entry name" value="Histidine kinase-like ATPase, C-terminal domain"/>
    <property type="match status" value="1"/>
</dbReference>
<evidence type="ECO:0000256" key="6">
    <source>
        <dbReference type="ARBA" id="ARBA00022777"/>
    </source>
</evidence>
<organism evidence="10 11">
    <name type="scientific">Cryomorpha ignava</name>
    <dbReference type="NCBI Taxonomy" id="101383"/>
    <lineage>
        <taxon>Bacteria</taxon>
        <taxon>Pseudomonadati</taxon>
        <taxon>Bacteroidota</taxon>
        <taxon>Flavobacteriia</taxon>
        <taxon>Flavobacteriales</taxon>
        <taxon>Cryomorphaceae</taxon>
        <taxon>Cryomorpha</taxon>
    </lineage>
</organism>
<evidence type="ECO:0000256" key="8">
    <source>
        <dbReference type="SAM" id="Phobius"/>
    </source>
</evidence>
<accession>A0A7K3WMB9</accession>
<comment type="catalytic activity">
    <reaction evidence="1">
        <text>ATP + protein L-histidine = ADP + protein N-phospho-L-histidine.</text>
        <dbReference type="EC" id="2.7.13.3"/>
    </reaction>
</comment>
<dbReference type="Gene3D" id="1.25.40.10">
    <property type="entry name" value="Tetratricopeptide repeat domain"/>
    <property type="match status" value="1"/>
</dbReference>
<evidence type="ECO:0000313" key="11">
    <source>
        <dbReference type="Proteomes" id="UP000486602"/>
    </source>
</evidence>
<evidence type="ECO:0000256" key="7">
    <source>
        <dbReference type="ARBA" id="ARBA00022840"/>
    </source>
</evidence>
<reference evidence="10 11" key="1">
    <citation type="submission" date="2020-02" db="EMBL/GenBank/DDBJ databases">
        <title>Out from the shadows clarifying the taxonomy of the family Cryomorphaceae and related taxa by utilizing the GTDB taxonomic framework.</title>
        <authorList>
            <person name="Bowman J.P."/>
        </authorList>
    </citation>
    <scope>NUCLEOTIDE SEQUENCE [LARGE SCALE GENOMIC DNA]</scope>
    <source>
        <strain evidence="10 11">QSSC 1-22</strain>
    </source>
</reference>
<sequence>MAAANANLGETNLLIGNFAEALPYQLATIKMQEEDGDISNLVENYNHTATIYGKLGNYELAWDYEKRARALHDSLLSEKSDVALSELRTRYETEKNEGIIESQMLQLNQRNKVQWLTAGVAFLLAGFLFFLYRLYRIRTKNNILLKVKNAENELLLKEIHHRVKNNLEVVSSLLELQSAQIDDKGIKDAMQEGQNRVQSIGIVHQKLYMGKNLGAIEMKDYFLNLSESILDSFGADDRVTVECVMEQLDVDIDTAVPLGLIVNELLTNTLKYGFPDGRKGHVRIHLEKDMEGSLYMEVADNGIGKSEITKGTGFGSQLISLLTRQLSGSMREEIVNGTKVFFQFNLKKQYGG</sequence>
<dbReference type="EMBL" id="JAAGVY010000002">
    <property type="protein sequence ID" value="NEN22161.1"/>
    <property type="molecule type" value="Genomic_DNA"/>
</dbReference>
<name>A0A7K3WMB9_9FLAO</name>
<keyword evidence="11" id="KW-1185">Reference proteome</keyword>
<evidence type="ECO:0000256" key="5">
    <source>
        <dbReference type="ARBA" id="ARBA00022741"/>
    </source>
</evidence>
<dbReference type="PANTHER" id="PTHR41523:SF8">
    <property type="entry name" value="ETHYLENE RESPONSE SENSOR PROTEIN"/>
    <property type="match status" value="1"/>
</dbReference>
<dbReference type="SUPFAM" id="SSF55874">
    <property type="entry name" value="ATPase domain of HSP90 chaperone/DNA topoisomerase II/histidine kinase"/>
    <property type="match status" value="1"/>
</dbReference>
<dbReference type="Pfam" id="PF02518">
    <property type="entry name" value="HATPase_c"/>
    <property type="match status" value="1"/>
</dbReference>
<evidence type="ECO:0000256" key="3">
    <source>
        <dbReference type="ARBA" id="ARBA00022553"/>
    </source>
</evidence>
<dbReference type="Pfam" id="PF07568">
    <property type="entry name" value="HisKA_2"/>
    <property type="match status" value="1"/>
</dbReference>
<keyword evidence="4" id="KW-0808">Transferase</keyword>
<dbReference type="InterPro" id="IPR011495">
    <property type="entry name" value="Sig_transdc_His_kin_sub2_dim/P"/>
</dbReference>